<evidence type="ECO:0000256" key="1">
    <source>
        <dbReference type="SAM" id="Phobius"/>
    </source>
</evidence>
<dbReference type="RefSeq" id="WP_067254127.1">
    <property type="nucleotide sequence ID" value="NZ_JBHSLU010000032.1"/>
</dbReference>
<feature type="transmembrane region" description="Helical" evidence="1">
    <location>
        <begin position="133"/>
        <end position="152"/>
    </location>
</feature>
<keyword evidence="1" id="KW-0812">Transmembrane</keyword>
<reference evidence="4" key="1">
    <citation type="journal article" date="2019" name="Int. J. Syst. Evol. Microbiol.">
        <title>The Global Catalogue of Microorganisms (GCM) 10K type strain sequencing project: providing services to taxonomists for standard genome sequencing and annotation.</title>
        <authorList>
            <consortium name="The Broad Institute Genomics Platform"/>
            <consortium name="The Broad Institute Genome Sequencing Center for Infectious Disease"/>
            <person name="Wu L."/>
            <person name="Ma J."/>
        </authorList>
    </citation>
    <scope>NUCLEOTIDE SEQUENCE [LARGE SCALE GENOMIC DNA]</scope>
    <source>
        <strain evidence="4">CCUG 43117</strain>
    </source>
</reference>
<feature type="transmembrane region" description="Helical" evidence="1">
    <location>
        <begin position="95"/>
        <end position="112"/>
    </location>
</feature>
<evidence type="ECO:0000313" key="4">
    <source>
        <dbReference type="Proteomes" id="UP001596060"/>
    </source>
</evidence>
<dbReference type="InterPro" id="IPR046586">
    <property type="entry name" value="DUF6644"/>
</dbReference>
<gene>
    <name evidence="3" type="ORF">ACFPN9_12295</name>
</gene>
<feature type="transmembrane region" description="Helical" evidence="1">
    <location>
        <begin position="20"/>
        <end position="42"/>
    </location>
</feature>
<feature type="domain" description="DUF6644" evidence="2">
    <location>
        <begin position="22"/>
        <end position="154"/>
    </location>
</feature>
<sequence length="155" mass="16403">MELLAGVGTWPGAVLLKQSGTAYLFVNASHILGLALLIGAIWPLDLRLLGLFHSVPVAALAPVLSRMAGIGLGLALVTGAWLFTVRPVEYARNAAFLWKLGLLALAVANIALQHRSAAYTRALAGEITAVVKLRALASLMLWLAVLLAGRWIGFL</sequence>
<protein>
    <submittedName>
        <fullName evidence="3">DUF6644 family protein</fullName>
    </submittedName>
</protein>
<name>A0ABW0P021_9HYPH</name>
<keyword evidence="4" id="KW-1185">Reference proteome</keyword>
<keyword evidence="1" id="KW-1133">Transmembrane helix</keyword>
<proteinExistence type="predicted"/>
<organism evidence="3 4">
    <name type="scientific">Bosea massiliensis</name>
    <dbReference type="NCBI Taxonomy" id="151419"/>
    <lineage>
        <taxon>Bacteria</taxon>
        <taxon>Pseudomonadati</taxon>
        <taxon>Pseudomonadota</taxon>
        <taxon>Alphaproteobacteria</taxon>
        <taxon>Hyphomicrobiales</taxon>
        <taxon>Boseaceae</taxon>
        <taxon>Bosea</taxon>
    </lineage>
</organism>
<dbReference type="Proteomes" id="UP001596060">
    <property type="component" value="Unassembled WGS sequence"/>
</dbReference>
<feature type="transmembrane region" description="Helical" evidence="1">
    <location>
        <begin position="63"/>
        <end position="83"/>
    </location>
</feature>
<keyword evidence="1" id="KW-0472">Membrane</keyword>
<dbReference type="EMBL" id="JBHSLU010000032">
    <property type="protein sequence ID" value="MFC5506039.1"/>
    <property type="molecule type" value="Genomic_DNA"/>
</dbReference>
<dbReference type="Pfam" id="PF20349">
    <property type="entry name" value="DUF6644"/>
    <property type="match status" value="1"/>
</dbReference>
<evidence type="ECO:0000259" key="2">
    <source>
        <dbReference type="Pfam" id="PF20349"/>
    </source>
</evidence>
<evidence type="ECO:0000313" key="3">
    <source>
        <dbReference type="EMBL" id="MFC5506039.1"/>
    </source>
</evidence>
<accession>A0ABW0P021</accession>
<comment type="caution">
    <text evidence="3">The sequence shown here is derived from an EMBL/GenBank/DDBJ whole genome shotgun (WGS) entry which is preliminary data.</text>
</comment>